<sequence length="104" mass="10670">MLFLTQASKCYRRLGRTLAVKGFEVMILLRLFCMVSALVLSGCATAVVTGAVVGTAATATKVAVKTTVGAGKIAYRGTKAVVKGGAALMADDEADRADEAVTAQ</sequence>
<gene>
    <name evidence="2" type="ORF">ACFQ14_07945</name>
</gene>
<evidence type="ECO:0000313" key="3">
    <source>
        <dbReference type="Proteomes" id="UP001597101"/>
    </source>
</evidence>
<keyword evidence="1" id="KW-1133">Transmembrane helix</keyword>
<keyword evidence="1" id="KW-0812">Transmembrane</keyword>
<evidence type="ECO:0000256" key="1">
    <source>
        <dbReference type="SAM" id="Phobius"/>
    </source>
</evidence>
<reference evidence="3" key="1">
    <citation type="journal article" date="2019" name="Int. J. Syst. Evol. Microbiol.">
        <title>The Global Catalogue of Microorganisms (GCM) 10K type strain sequencing project: providing services to taxonomists for standard genome sequencing and annotation.</title>
        <authorList>
            <consortium name="The Broad Institute Genomics Platform"/>
            <consortium name="The Broad Institute Genome Sequencing Center for Infectious Disease"/>
            <person name="Wu L."/>
            <person name="Ma J."/>
        </authorList>
    </citation>
    <scope>NUCLEOTIDE SEQUENCE [LARGE SCALE GENOMIC DNA]</scope>
    <source>
        <strain evidence="3">CCUG 60023</strain>
    </source>
</reference>
<protein>
    <recommendedName>
        <fullName evidence="4">Lipoprotein</fullName>
    </recommendedName>
</protein>
<feature type="transmembrane region" description="Helical" evidence="1">
    <location>
        <begin position="27"/>
        <end position="53"/>
    </location>
</feature>
<organism evidence="2 3">
    <name type="scientific">Pseudahrensia aquimaris</name>
    <dbReference type="NCBI Taxonomy" id="744461"/>
    <lineage>
        <taxon>Bacteria</taxon>
        <taxon>Pseudomonadati</taxon>
        <taxon>Pseudomonadota</taxon>
        <taxon>Alphaproteobacteria</taxon>
        <taxon>Hyphomicrobiales</taxon>
        <taxon>Ahrensiaceae</taxon>
        <taxon>Pseudahrensia</taxon>
    </lineage>
</organism>
<accession>A0ABW3FF14</accession>
<comment type="caution">
    <text evidence="2">The sequence shown here is derived from an EMBL/GenBank/DDBJ whole genome shotgun (WGS) entry which is preliminary data.</text>
</comment>
<keyword evidence="1" id="KW-0472">Membrane</keyword>
<dbReference type="EMBL" id="JBHTJV010000005">
    <property type="protein sequence ID" value="MFD0916333.1"/>
    <property type="molecule type" value="Genomic_DNA"/>
</dbReference>
<keyword evidence="3" id="KW-1185">Reference proteome</keyword>
<evidence type="ECO:0008006" key="4">
    <source>
        <dbReference type="Google" id="ProtNLM"/>
    </source>
</evidence>
<name>A0ABW3FF14_9HYPH</name>
<dbReference type="Proteomes" id="UP001597101">
    <property type="component" value="Unassembled WGS sequence"/>
</dbReference>
<evidence type="ECO:0000313" key="2">
    <source>
        <dbReference type="EMBL" id="MFD0916333.1"/>
    </source>
</evidence>
<dbReference type="RefSeq" id="WP_377212190.1">
    <property type="nucleotide sequence ID" value="NZ_JBHTJV010000005.1"/>
</dbReference>
<proteinExistence type="predicted"/>